<comment type="caution">
    <text evidence="1">The sequence shown here is derived from an EMBL/GenBank/DDBJ whole genome shotgun (WGS) entry which is preliminary data.</text>
</comment>
<organism evidence="1 2">
    <name type="scientific">Tanacetum coccineum</name>
    <dbReference type="NCBI Taxonomy" id="301880"/>
    <lineage>
        <taxon>Eukaryota</taxon>
        <taxon>Viridiplantae</taxon>
        <taxon>Streptophyta</taxon>
        <taxon>Embryophyta</taxon>
        <taxon>Tracheophyta</taxon>
        <taxon>Spermatophyta</taxon>
        <taxon>Magnoliopsida</taxon>
        <taxon>eudicotyledons</taxon>
        <taxon>Gunneridae</taxon>
        <taxon>Pentapetalae</taxon>
        <taxon>asterids</taxon>
        <taxon>campanulids</taxon>
        <taxon>Asterales</taxon>
        <taxon>Asteraceae</taxon>
        <taxon>Asteroideae</taxon>
        <taxon>Anthemideae</taxon>
        <taxon>Anthemidinae</taxon>
        <taxon>Tanacetum</taxon>
    </lineage>
</organism>
<proteinExistence type="predicted"/>
<protein>
    <submittedName>
        <fullName evidence="1">Uncharacterized protein</fullName>
    </submittedName>
</protein>
<dbReference type="Proteomes" id="UP001151760">
    <property type="component" value="Unassembled WGS sequence"/>
</dbReference>
<reference evidence="1" key="2">
    <citation type="submission" date="2022-01" db="EMBL/GenBank/DDBJ databases">
        <authorList>
            <person name="Yamashiro T."/>
            <person name="Shiraishi A."/>
            <person name="Satake H."/>
            <person name="Nakayama K."/>
        </authorList>
    </citation>
    <scope>NUCLEOTIDE SEQUENCE</scope>
</reference>
<evidence type="ECO:0000313" key="1">
    <source>
        <dbReference type="EMBL" id="GJT35342.1"/>
    </source>
</evidence>
<evidence type="ECO:0000313" key="2">
    <source>
        <dbReference type="Proteomes" id="UP001151760"/>
    </source>
</evidence>
<gene>
    <name evidence="1" type="ORF">Tco_0925761</name>
</gene>
<keyword evidence="2" id="KW-1185">Reference proteome</keyword>
<dbReference type="EMBL" id="BQNB010015043">
    <property type="protein sequence ID" value="GJT35342.1"/>
    <property type="molecule type" value="Genomic_DNA"/>
</dbReference>
<name>A0ABQ5DAE2_9ASTR</name>
<accession>A0ABQ5DAE2</accession>
<sequence>MRSLEWHPHALIADDNLTGNLSLRKDTLLGAKRYGDFATGVAPGTKSIWEPLLVAVVVAPNKSSGNTSVKSRTTGISLILVIMRPIRRIQDFDESKYHCLTLKNTPYPHEQYAVYNTLVNEEESTSFTSIRRIHQGRYGVSVPALTKDHRRIKTNTPYPEAFIRRIQ</sequence>
<reference evidence="1" key="1">
    <citation type="journal article" date="2022" name="Int. J. Mol. Sci.">
        <title>Draft Genome of Tanacetum Coccineum: Genomic Comparison of Closely Related Tanacetum-Family Plants.</title>
        <authorList>
            <person name="Yamashiro T."/>
            <person name="Shiraishi A."/>
            <person name="Nakayama K."/>
            <person name="Satake H."/>
        </authorList>
    </citation>
    <scope>NUCLEOTIDE SEQUENCE</scope>
</reference>